<dbReference type="Gene3D" id="3.30.450.40">
    <property type="match status" value="1"/>
</dbReference>
<organism evidence="3 4">
    <name type="scientific">Aliidiomarina haloalkalitolerans</name>
    <dbReference type="NCBI Taxonomy" id="859059"/>
    <lineage>
        <taxon>Bacteria</taxon>
        <taxon>Pseudomonadati</taxon>
        <taxon>Pseudomonadota</taxon>
        <taxon>Gammaproteobacteria</taxon>
        <taxon>Alteromonadales</taxon>
        <taxon>Idiomarinaceae</taxon>
        <taxon>Aliidiomarina</taxon>
    </lineage>
</organism>
<dbReference type="GO" id="GO:0033745">
    <property type="term" value="F:L-methionine-(R)-S-oxide reductase activity"/>
    <property type="evidence" value="ECO:0007669"/>
    <property type="project" value="TreeGrafter"/>
</dbReference>
<dbReference type="InterPro" id="IPR051330">
    <property type="entry name" value="Phosphatase_reg/MetRdx"/>
</dbReference>
<keyword evidence="4" id="KW-1185">Reference proteome</keyword>
<accession>A0A432VY91</accession>
<dbReference type="GO" id="GO:0005829">
    <property type="term" value="C:cytosol"/>
    <property type="evidence" value="ECO:0007669"/>
    <property type="project" value="TreeGrafter"/>
</dbReference>
<comment type="similarity">
    <text evidence="1">Belongs to the free Met sulfoxide reductase family.</text>
</comment>
<comment type="caution">
    <text evidence="3">The sequence shown here is derived from an EMBL/GenBank/DDBJ whole genome shotgun (WGS) entry which is preliminary data.</text>
</comment>
<feature type="domain" description="GAF" evidence="2">
    <location>
        <begin position="50"/>
        <end position="150"/>
    </location>
</feature>
<sequence>MFSATTTEQPGSPAFYASLTQQITALVDGEPDLIANLANISAFLYDQLPNLNWLGFYLSQGDTLVLGPFQGKVACVRIPFAKGVCGAAVTTREIQRIADVHAFPGHIACDSASNSEIVLPIIVGDKVVAVLDIDSPIHDRFSADDEAGLASLLPLLESLNWSQYEPI</sequence>
<dbReference type="PANTHER" id="PTHR21021">
    <property type="entry name" value="GAF/PUTATIVE CYTOSKELETAL PROTEIN"/>
    <property type="match status" value="1"/>
</dbReference>
<dbReference type="FunFam" id="3.30.450.40:FF:000008">
    <property type="entry name" value="GAF domain-containing proteins"/>
    <property type="match status" value="1"/>
</dbReference>
<dbReference type="EMBL" id="PIPI01000001">
    <property type="protein sequence ID" value="RUO21644.1"/>
    <property type="molecule type" value="Genomic_DNA"/>
</dbReference>
<dbReference type="InterPro" id="IPR000614">
    <property type="entry name" value="FRMsr_CS"/>
</dbReference>
<dbReference type="InterPro" id="IPR003018">
    <property type="entry name" value="GAF"/>
</dbReference>
<evidence type="ECO:0000256" key="1">
    <source>
        <dbReference type="ARBA" id="ARBA00038454"/>
    </source>
</evidence>
<dbReference type="InterPro" id="IPR029016">
    <property type="entry name" value="GAF-like_dom_sf"/>
</dbReference>
<gene>
    <name evidence="3" type="ORF">CWE06_01975</name>
</gene>
<dbReference type="OrthoDB" id="9796252at2"/>
<dbReference type="RefSeq" id="WP_126790658.1">
    <property type="nucleotide sequence ID" value="NZ_PIPI01000001.1"/>
</dbReference>
<dbReference type="Proteomes" id="UP000288212">
    <property type="component" value="Unassembled WGS sequence"/>
</dbReference>
<protein>
    <submittedName>
        <fullName evidence="3">GAF domain-containing protein</fullName>
    </submittedName>
</protein>
<proteinExistence type="inferred from homology"/>
<dbReference type="PROSITE" id="PS01320">
    <property type="entry name" value="UPF0067"/>
    <property type="match status" value="1"/>
</dbReference>
<reference evidence="3 4" key="1">
    <citation type="journal article" date="2011" name="Front. Microbiol.">
        <title>Genomic signatures of strain selection and enhancement in Bacillus atrophaeus var. globigii, a historical biowarfare simulant.</title>
        <authorList>
            <person name="Gibbons H.S."/>
            <person name="Broomall S.M."/>
            <person name="McNew L.A."/>
            <person name="Daligault H."/>
            <person name="Chapman C."/>
            <person name="Bruce D."/>
            <person name="Karavis M."/>
            <person name="Krepps M."/>
            <person name="McGregor P.A."/>
            <person name="Hong C."/>
            <person name="Park K.H."/>
            <person name="Akmal A."/>
            <person name="Feldman A."/>
            <person name="Lin J.S."/>
            <person name="Chang W.E."/>
            <person name="Higgs B.W."/>
            <person name="Demirev P."/>
            <person name="Lindquist J."/>
            <person name="Liem A."/>
            <person name="Fochler E."/>
            <person name="Read T.D."/>
            <person name="Tapia R."/>
            <person name="Johnson S."/>
            <person name="Bishop-Lilly K.A."/>
            <person name="Detter C."/>
            <person name="Han C."/>
            <person name="Sozhamannan S."/>
            <person name="Rosenzweig C.N."/>
            <person name="Skowronski E.W."/>
        </authorList>
    </citation>
    <scope>NUCLEOTIDE SEQUENCE [LARGE SCALE GENOMIC DNA]</scope>
    <source>
        <strain evidence="3 4">AK5</strain>
    </source>
</reference>
<dbReference type="SUPFAM" id="SSF55781">
    <property type="entry name" value="GAF domain-like"/>
    <property type="match status" value="1"/>
</dbReference>
<evidence type="ECO:0000313" key="3">
    <source>
        <dbReference type="EMBL" id="RUO21644.1"/>
    </source>
</evidence>
<dbReference type="Pfam" id="PF01590">
    <property type="entry name" value="GAF"/>
    <property type="match status" value="1"/>
</dbReference>
<dbReference type="PANTHER" id="PTHR21021:SF15">
    <property type="entry name" value="FREE METHIONINE-R-SULFOXIDE REDUCTASE"/>
    <property type="match status" value="1"/>
</dbReference>
<evidence type="ECO:0000259" key="2">
    <source>
        <dbReference type="Pfam" id="PF01590"/>
    </source>
</evidence>
<name>A0A432VY91_9GAMM</name>
<dbReference type="AlphaFoldDB" id="A0A432VY91"/>
<evidence type="ECO:0000313" key="4">
    <source>
        <dbReference type="Proteomes" id="UP000288212"/>
    </source>
</evidence>